<evidence type="ECO:0000313" key="2">
    <source>
        <dbReference type="Proteomes" id="UP000008783"/>
    </source>
</evidence>
<organism evidence="1 2">
    <name type="scientific">Puccinia graminis f. sp. tritici (strain CRL 75-36-700-3 / race SCCL)</name>
    <name type="common">Black stem rust fungus</name>
    <dbReference type="NCBI Taxonomy" id="418459"/>
    <lineage>
        <taxon>Eukaryota</taxon>
        <taxon>Fungi</taxon>
        <taxon>Dikarya</taxon>
        <taxon>Basidiomycota</taxon>
        <taxon>Pucciniomycotina</taxon>
        <taxon>Pucciniomycetes</taxon>
        <taxon>Pucciniales</taxon>
        <taxon>Pucciniaceae</taxon>
        <taxon>Puccinia</taxon>
    </lineage>
</organism>
<dbReference type="EMBL" id="DS178273">
    <property type="protein sequence ID" value="EFP79567.1"/>
    <property type="molecule type" value="Genomic_DNA"/>
</dbReference>
<dbReference type="RefSeq" id="XP_003323986.1">
    <property type="nucleotide sequence ID" value="XM_003323938.1"/>
</dbReference>
<sequence length="218" mass="24741">MDGRLAKSAIHLEERLPRDIRQLYLRVVDESLGVVFPRPKKKRENRVHDFHLTIFGARFKAFINNVLKYLQVVHGTLLWKVGLPPPIPPLVQPRQTPLPPLGAPLHLSPSAVYTNPGPQLAMSPKAHQCLDSRIKLLETFAFHPAQPTLSRASESLTFYLRPTTFLSLPHAFLVSRVHSAPAQTIQPKLWPRAHSHHHTAVHNFGRVQMVKAKKVDFF</sequence>
<protein>
    <submittedName>
        <fullName evidence="1">Uncharacterized protein</fullName>
    </submittedName>
</protein>
<dbReference type="GeneID" id="10531398"/>
<dbReference type="InParanoid" id="E3K5Z6"/>
<evidence type="ECO:0000313" key="1">
    <source>
        <dbReference type="EMBL" id="EFP79567.1"/>
    </source>
</evidence>
<gene>
    <name evidence="1" type="ORF">PGTG_05888</name>
</gene>
<dbReference type="VEuPathDB" id="FungiDB:PGTG_05888"/>
<dbReference type="AlphaFoldDB" id="E3K5Z6"/>
<dbReference type="HOGENOM" id="CLU_1267443_0_0_1"/>
<keyword evidence="2" id="KW-1185">Reference proteome</keyword>
<name>E3K5Z6_PUCGT</name>
<reference evidence="2" key="2">
    <citation type="journal article" date="2011" name="Proc. Natl. Acad. Sci. U.S.A.">
        <title>Obligate biotrophy features unraveled by the genomic analysis of rust fungi.</title>
        <authorList>
            <person name="Duplessis S."/>
            <person name="Cuomo C.A."/>
            <person name="Lin Y.-C."/>
            <person name="Aerts A."/>
            <person name="Tisserant E."/>
            <person name="Veneault-Fourrey C."/>
            <person name="Joly D.L."/>
            <person name="Hacquard S."/>
            <person name="Amselem J."/>
            <person name="Cantarel B.L."/>
            <person name="Chiu R."/>
            <person name="Coutinho P.M."/>
            <person name="Feau N."/>
            <person name="Field M."/>
            <person name="Frey P."/>
            <person name="Gelhaye E."/>
            <person name="Goldberg J."/>
            <person name="Grabherr M.G."/>
            <person name="Kodira C.D."/>
            <person name="Kohler A."/>
            <person name="Kuees U."/>
            <person name="Lindquist E.A."/>
            <person name="Lucas S.M."/>
            <person name="Mago R."/>
            <person name="Mauceli E."/>
            <person name="Morin E."/>
            <person name="Murat C."/>
            <person name="Pangilinan J.L."/>
            <person name="Park R."/>
            <person name="Pearson M."/>
            <person name="Quesneville H."/>
            <person name="Rouhier N."/>
            <person name="Sakthikumar S."/>
            <person name="Salamov A.A."/>
            <person name="Schmutz J."/>
            <person name="Selles B."/>
            <person name="Shapiro H."/>
            <person name="Tanguay P."/>
            <person name="Tuskan G.A."/>
            <person name="Henrissat B."/>
            <person name="Van de Peer Y."/>
            <person name="Rouze P."/>
            <person name="Ellis J.G."/>
            <person name="Dodds P.N."/>
            <person name="Schein J.E."/>
            <person name="Zhong S."/>
            <person name="Hamelin R.C."/>
            <person name="Grigoriev I.V."/>
            <person name="Szabo L.J."/>
            <person name="Martin F."/>
        </authorList>
    </citation>
    <scope>NUCLEOTIDE SEQUENCE [LARGE SCALE GENOMIC DNA]</scope>
    <source>
        <strain evidence="2">CRL 75-36-700-3 / race SCCL</strain>
    </source>
</reference>
<proteinExistence type="predicted"/>
<reference key="1">
    <citation type="submission" date="2007-01" db="EMBL/GenBank/DDBJ databases">
        <title>The Genome Sequence of Puccinia graminis f. sp. tritici Strain CRL 75-36-700-3.</title>
        <authorList>
            <consortium name="The Broad Institute Genome Sequencing Platform"/>
            <person name="Birren B."/>
            <person name="Lander E."/>
            <person name="Galagan J."/>
            <person name="Nusbaum C."/>
            <person name="Devon K."/>
            <person name="Cuomo C."/>
            <person name="Jaffe D."/>
            <person name="Butler J."/>
            <person name="Alvarez P."/>
            <person name="Gnerre S."/>
            <person name="Grabherr M."/>
            <person name="Mauceli E."/>
            <person name="Brockman W."/>
            <person name="Young S."/>
            <person name="LaButti K."/>
            <person name="Sykes S."/>
            <person name="DeCaprio D."/>
            <person name="Crawford M."/>
            <person name="Koehrsen M."/>
            <person name="Engels R."/>
            <person name="Montgomery P."/>
            <person name="Pearson M."/>
            <person name="Howarth C."/>
            <person name="Larson L."/>
            <person name="White J."/>
            <person name="Zeng Q."/>
            <person name="Kodira C."/>
            <person name="Yandava C."/>
            <person name="Alvarado L."/>
            <person name="O'Leary S."/>
            <person name="Szabo L."/>
            <person name="Dean R."/>
            <person name="Schein J."/>
        </authorList>
    </citation>
    <scope>NUCLEOTIDE SEQUENCE</scope>
    <source>
        <strain>CRL 75-36-700-3</strain>
    </source>
</reference>
<dbReference type="Proteomes" id="UP000008783">
    <property type="component" value="Unassembled WGS sequence"/>
</dbReference>
<accession>E3K5Z6</accession>
<dbReference type="KEGG" id="pgr:PGTG_05888"/>